<dbReference type="SUPFAM" id="SSF51395">
    <property type="entry name" value="FMN-linked oxidoreductases"/>
    <property type="match status" value="1"/>
</dbReference>
<reference evidence="8" key="1">
    <citation type="journal article" date="2019" name="Int. J. Syst. Evol. Microbiol.">
        <title>The Global Catalogue of Microorganisms (GCM) 10K type strain sequencing project: providing services to taxonomists for standard genome sequencing and annotation.</title>
        <authorList>
            <consortium name="The Broad Institute Genomics Platform"/>
            <consortium name="The Broad Institute Genome Sequencing Center for Infectious Disease"/>
            <person name="Wu L."/>
            <person name="Ma J."/>
        </authorList>
    </citation>
    <scope>NUCLEOTIDE SEQUENCE [LARGE SCALE GENOMIC DNA]</scope>
    <source>
        <strain evidence="8">CAIM 431</strain>
    </source>
</reference>
<dbReference type="RefSeq" id="WP_343875502.1">
    <property type="nucleotide sequence ID" value="NZ_BAAAIX010000033.1"/>
</dbReference>
<proteinExistence type="predicted"/>
<evidence type="ECO:0000313" key="8">
    <source>
        <dbReference type="Proteomes" id="UP001597326"/>
    </source>
</evidence>
<keyword evidence="3" id="KW-0288">FMN</keyword>
<evidence type="ECO:0000256" key="2">
    <source>
        <dbReference type="ARBA" id="ARBA00022630"/>
    </source>
</evidence>
<evidence type="ECO:0000256" key="4">
    <source>
        <dbReference type="ARBA" id="ARBA00022857"/>
    </source>
</evidence>
<dbReference type="PANTHER" id="PTHR43303">
    <property type="entry name" value="NADPH DEHYDROGENASE C23G7.10C-RELATED"/>
    <property type="match status" value="1"/>
</dbReference>
<dbReference type="InterPro" id="IPR013785">
    <property type="entry name" value="Aldolase_TIM"/>
</dbReference>
<dbReference type="EMBL" id="JBHUFZ010000032">
    <property type="protein sequence ID" value="MFD1891240.1"/>
    <property type="molecule type" value="Genomic_DNA"/>
</dbReference>
<sequence length="365" mass="39980">MTAPDATLFSPIQLDRLTVPNRLWVSPMCQYSVEQMDGVPTRWHQVHYGSFALGGWGLVVTEATAVLPEGRISPFDTGIWNDEQVAAWREVTDFSHAQGVPIGIQLAHAGRKASTDRWWPGVAGRNIPAEEGGWTPVGPTSARWESEEYTTEVTEMSPEQIGEVVEAFGQAARRAEQAGFDVLEVHAAHGYLLHQFYSPLSNTRTDEWGGSFENRVRLLLQVVDAVKQASSLPVMVRISATDWTEGGWSAEDSVALCRLLREHGVALVDVSTGGNNPISIKVGPAYQLPFAEQVRAEAGIPVASVGMISDAEQAEQIVADGRADAVFMGRTALRDPMFALRAAHELGVAATEVNWRPQRWRGAWR</sequence>
<comment type="caution">
    <text evidence="7">The sequence shown here is derived from an EMBL/GenBank/DDBJ whole genome shotgun (WGS) entry which is preliminary data.</text>
</comment>
<comment type="cofactor">
    <cofactor evidence="1">
        <name>FMN</name>
        <dbReference type="ChEBI" id="CHEBI:58210"/>
    </cofactor>
</comment>
<evidence type="ECO:0000313" key="7">
    <source>
        <dbReference type="EMBL" id="MFD1891240.1"/>
    </source>
</evidence>
<dbReference type="Proteomes" id="UP001597326">
    <property type="component" value="Unassembled WGS sequence"/>
</dbReference>
<evidence type="ECO:0000256" key="3">
    <source>
        <dbReference type="ARBA" id="ARBA00022643"/>
    </source>
</evidence>
<keyword evidence="2" id="KW-0285">Flavoprotein</keyword>
<evidence type="ECO:0000256" key="5">
    <source>
        <dbReference type="ARBA" id="ARBA00023002"/>
    </source>
</evidence>
<evidence type="ECO:0000256" key="1">
    <source>
        <dbReference type="ARBA" id="ARBA00001917"/>
    </source>
</evidence>
<dbReference type="Pfam" id="PF00724">
    <property type="entry name" value="Oxidored_FMN"/>
    <property type="match status" value="1"/>
</dbReference>
<dbReference type="PANTHER" id="PTHR43303:SF4">
    <property type="entry name" value="NADPH DEHYDROGENASE C23G7.10C-RELATED"/>
    <property type="match status" value="1"/>
</dbReference>
<gene>
    <name evidence="7" type="ORF">ACFSCS_13765</name>
</gene>
<organism evidence="7 8">
    <name type="scientific">Luteococcus peritonei</name>
    <dbReference type="NCBI Taxonomy" id="88874"/>
    <lineage>
        <taxon>Bacteria</taxon>
        <taxon>Bacillati</taxon>
        <taxon>Actinomycetota</taxon>
        <taxon>Actinomycetes</taxon>
        <taxon>Propionibacteriales</taxon>
        <taxon>Propionibacteriaceae</taxon>
        <taxon>Luteococcus</taxon>
    </lineage>
</organism>
<protein>
    <submittedName>
        <fullName evidence="7">NADH:flavin oxidoreductase/NADH oxidase</fullName>
    </submittedName>
</protein>
<name>A0ABW4S0A5_9ACTN</name>
<dbReference type="Gene3D" id="3.20.20.70">
    <property type="entry name" value="Aldolase class I"/>
    <property type="match status" value="1"/>
</dbReference>
<dbReference type="CDD" id="cd02932">
    <property type="entry name" value="OYE_YqiM_FMN"/>
    <property type="match status" value="1"/>
</dbReference>
<accession>A0ABW4S0A5</accession>
<keyword evidence="8" id="KW-1185">Reference proteome</keyword>
<keyword evidence="4" id="KW-0521">NADP</keyword>
<keyword evidence="5" id="KW-0560">Oxidoreductase</keyword>
<dbReference type="InterPro" id="IPR044152">
    <property type="entry name" value="YqjM-like"/>
</dbReference>
<feature type="domain" description="NADH:flavin oxidoreductase/NADH oxidase N-terminal" evidence="6">
    <location>
        <begin position="8"/>
        <end position="346"/>
    </location>
</feature>
<dbReference type="InterPro" id="IPR001155">
    <property type="entry name" value="OxRdtase_FMN_N"/>
</dbReference>
<evidence type="ECO:0000259" key="6">
    <source>
        <dbReference type="Pfam" id="PF00724"/>
    </source>
</evidence>